<sequence>MLLRTTAMLLAFCSLPLLAAEHELPSGKDVMRQNQAQIQNNLDDADYKRKIVVKNNMGLEGQENEKFWPIYNTYRAEALKINKNILETMIDYGQAYNKGYVTDELATELLDRIYTLQEDHIELREKYTRRIASAVSPKRAMRFLQIETQLDALLELDISRKTPLAE</sequence>
<keyword evidence="1" id="KW-0732">Signal</keyword>
<evidence type="ECO:0000313" key="3">
    <source>
        <dbReference type="Proteomes" id="UP001258940"/>
    </source>
</evidence>
<dbReference type="Proteomes" id="UP001258940">
    <property type="component" value="Chromosome"/>
</dbReference>
<feature type="signal peptide" evidence="1">
    <location>
        <begin position="1"/>
        <end position="19"/>
    </location>
</feature>
<evidence type="ECO:0000313" key="2">
    <source>
        <dbReference type="EMBL" id="WMY87426.1"/>
    </source>
</evidence>
<gene>
    <name evidence="2" type="ORF">QR297_11470</name>
</gene>
<dbReference type="EMBL" id="CP127845">
    <property type="protein sequence ID" value="WMY87426.1"/>
    <property type="molecule type" value="Genomic_DNA"/>
</dbReference>
<name>A0ABY9SZM7_9PSED</name>
<keyword evidence="3" id="KW-1185">Reference proteome</keyword>
<dbReference type="RefSeq" id="WP_061302286.1">
    <property type="nucleotide sequence ID" value="NZ_CP063456.1"/>
</dbReference>
<evidence type="ECO:0000256" key="1">
    <source>
        <dbReference type="SAM" id="SignalP"/>
    </source>
</evidence>
<dbReference type="GeneID" id="92660766"/>
<feature type="chain" id="PRO_5046370017" evidence="1">
    <location>
        <begin position="20"/>
        <end position="166"/>
    </location>
</feature>
<protein>
    <submittedName>
        <fullName evidence="2">Transcriptional regulator</fullName>
    </submittedName>
</protein>
<accession>A0ABY9SZM7</accession>
<organism evidence="2 3">
    <name type="scientific">Pseudomonas shirazica</name>
    <dbReference type="NCBI Taxonomy" id="1940636"/>
    <lineage>
        <taxon>Bacteria</taxon>
        <taxon>Pseudomonadati</taxon>
        <taxon>Pseudomonadota</taxon>
        <taxon>Gammaproteobacteria</taxon>
        <taxon>Pseudomonadales</taxon>
        <taxon>Pseudomonadaceae</taxon>
        <taxon>Pseudomonas</taxon>
    </lineage>
</organism>
<reference evidence="2 3" key="1">
    <citation type="journal article" date="2023" name="J Bioinform Genom">
        <title>Complete genome sequence of the bacterium Pseudomonas shirazica hy376 from natural waters of algiers.</title>
        <authorList>
            <person name="Haffaressas Y."/>
            <person name="Seghouani N."/>
            <person name="Arzamasceva V.O."/>
            <person name="Tepeeva A.N."/>
            <person name="Vasilenko O.V."/>
        </authorList>
    </citation>
    <scope>NUCLEOTIDE SEQUENCE [LARGE SCALE GENOMIC DNA]</scope>
    <source>
        <strain evidence="2 3">HY376</strain>
    </source>
</reference>
<proteinExistence type="predicted"/>